<dbReference type="GeneID" id="70579585"/>
<sequence length="152" mass="17973">MKESKYQVLNWKRWKATAILLKETKKELENTTQAISYSNELPGGSHKTIYEKYNKLIENLDKYDEHIKMYDTVVDFLEESITKLLNEKQREVIIIYSNYPNNSIERINEAVKKGYSQATFYRIADEAFDILDEVLALKNRDVEKILKAEKEN</sequence>
<dbReference type="KEGG" id="fit:Fi14EGH31_11510"/>
<evidence type="ECO:0000313" key="2">
    <source>
        <dbReference type="Proteomes" id="UP000593842"/>
    </source>
</evidence>
<gene>
    <name evidence="1" type="ORF">Fi14EGH31_11510</name>
</gene>
<accession>A0A7I8DXS6</accession>
<dbReference type="EMBL" id="AP024085">
    <property type="protein sequence ID" value="BCL57439.1"/>
    <property type="molecule type" value="Genomic_DNA"/>
</dbReference>
<dbReference type="AlphaFoldDB" id="A0A7I8DXS6"/>
<organism evidence="1 2">
    <name type="scientific">Faecalibacillus intestinalis</name>
    <dbReference type="NCBI Taxonomy" id="1982626"/>
    <lineage>
        <taxon>Bacteria</taxon>
        <taxon>Bacillati</taxon>
        <taxon>Bacillota</taxon>
        <taxon>Erysipelotrichia</taxon>
        <taxon>Erysipelotrichales</taxon>
        <taxon>Coprobacillaceae</taxon>
        <taxon>Faecalibacillus</taxon>
    </lineage>
</organism>
<name>A0A7I8DXS6_9FIRM</name>
<dbReference type="Proteomes" id="UP000593842">
    <property type="component" value="Chromosome"/>
</dbReference>
<dbReference type="RefSeq" id="WP_117347058.1">
    <property type="nucleotide sequence ID" value="NZ_AP024085.1"/>
</dbReference>
<reference evidence="2" key="1">
    <citation type="submission" date="2020-09" db="EMBL/GenBank/DDBJ databases">
        <title>Complete genome sequencing of Faecalibacillus intestinalis strain 14EGH31.</title>
        <authorList>
            <person name="Sakamoto M."/>
            <person name="Murakami T."/>
            <person name="Mori H."/>
        </authorList>
    </citation>
    <scope>NUCLEOTIDE SEQUENCE [LARGE SCALE GENOMIC DNA]</scope>
    <source>
        <strain evidence="2">14EGH31</strain>
    </source>
</reference>
<proteinExistence type="predicted"/>
<protein>
    <submittedName>
        <fullName evidence="1">Uncharacterized protein</fullName>
    </submittedName>
</protein>
<evidence type="ECO:0000313" key="1">
    <source>
        <dbReference type="EMBL" id="BCL57439.1"/>
    </source>
</evidence>